<proteinExistence type="predicted"/>
<accession>A0A383EDX6</accession>
<sequence length="108" mass="11803">MAREIIVTHEGAENHFTFSKLSREQLYGRRRRAVLDPVGENCQRAQLTNDGSLLLVRGMLGQGYFDDKNGYVETADLIGIAADGSPLDRQSATLNVAQPLSAAEPTEV</sequence>
<dbReference type="EMBL" id="UINC01224617">
    <property type="protein sequence ID" value="SVE54318.1"/>
    <property type="molecule type" value="Genomic_DNA"/>
</dbReference>
<reference evidence="1" key="1">
    <citation type="submission" date="2018-05" db="EMBL/GenBank/DDBJ databases">
        <authorList>
            <person name="Lanie J.A."/>
            <person name="Ng W.-L."/>
            <person name="Kazmierczak K.M."/>
            <person name="Andrzejewski T.M."/>
            <person name="Davidsen T.M."/>
            <person name="Wayne K.J."/>
            <person name="Tettelin H."/>
            <person name="Glass J.I."/>
            <person name="Rusch D."/>
            <person name="Podicherti R."/>
            <person name="Tsui H.-C.T."/>
            <person name="Winkler M.E."/>
        </authorList>
    </citation>
    <scope>NUCLEOTIDE SEQUENCE</scope>
</reference>
<feature type="non-terminal residue" evidence="1">
    <location>
        <position position="108"/>
    </location>
</feature>
<protein>
    <submittedName>
        <fullName evidence="1">Uncharacterized protein</fullName>
    </submittedName>
</protein>
<organism evidence="1">
    <name type="scientific">marine metagenome</name>
    <dbReference type="NCBI Taxonomy" id="408172"/>
    <lineage>
        <taxon>unclassified sequences</taxon>
        <taxon>metagenomes</taxon>
        <taxon>ecological metagenomes</taxon>
    </lineage>
</organism>
<name>A0A383EDX6_9ZZZZ</name>
<gene>
    <name evidence="1" type="ORF">METZ01_LOCUS507172</name>
</gene>
<dbReference type="AlphaFoldDB" id="A0A383EDX6"/>
<evidence type="ECO:0000313" key="1">
    <source>
        <dbReference type="EMBL" id="SVE54318.1"/>
    </source>
</evidence>